<name>A0A918X5T0_9ACTN</name>
<keyword evidence="5 13" id="KW-0220">Diaminopimelate biosynthesis</keyword>
<dbReference type="PROSITE" id="PS01298">
    <property type="entry name" value="DAPB"/>
    <property type="match status" value="1"/>
</dbReference>
<keyword evidence="3 13" id="KW-0028">Amino-acid biosynthesis</keyword>
<evidence type="ECO:0000256" key="11">
    <source>
        <dbReference type="ARBA" id="ARBA00049080"/>
    </source>
</evidence>
<dbReference type="GO" id="GO:0016726">
    <property type="term" value="F:oxidoreductase activity, acting on CH or CH2 groups, NAD or NADP as acceptor"/>
    <property type="evidence" value="ECO:0007669"/>
    <property type="project" value="UniProtKB-UniRule"/>
</dbReference>
<keyword evidence="6 13" id="KW-0560">Oxidoreductase</keyword>
<feature type="binding site" evidence="13">
    <location>
        <begin position="100"/>
        <end position="102"/>
    </location>
    <ligand>
        <name>NAD(+)</name>
        <dbReference type="ChEBI" id="CHEBI:57540"/>
    </ligand>
</feature>
<keyword evidence="8 13" id="KW-0457">Lysine biosynthesis</keyword>
<comment type="similarity">
    <text evidence="1 13">Belongs to the DapB family.</text>
</comment>
<proteinExistence type="inferred from homology"/>
<feature type="binding site" evidence="13">
    <location>
        <begin position="127"/>
        <end position="130"/>
    </location>
    <ligand>
        <name>NAD(+)</name>
        <dbReference type="ChEBI" id="CHEBI:57540"/>
    </ligand>
</feature>
<dbReference type="PIRSF" id="PIRSF000161">
    <property type="entry name" value="DHPR"/>
    <property type="match status" value="1"/>
</dbReference>
<evidence type="ECO:0000256" key="10">
    <source>
        <dbReference type="ARBA" id="ARBA00038983"/>
    </source>
</evidence>
<reference evidence="16 17" key="1">
    <citation type="journal article" date="2014" name="Int. J. Syst. Evol. Microbiol.">
        <title>Complete genome sequence of Corynebacterium casei LMG S-19264T (=DSM 44701T), isolated from a smear-ripened cheese.</title>
        <authorList>
            <consortium name="US DOE Joint Genome Institute (JGI-PGF)"/>
            <person name="Walter F."/>
            <person name="Albersmeier A."/>
            <person name="Kalinowski J."/>
            <person name="Ruckert C."/>
        </authorList>
    </citation>
    <scope>NUCLEOTIDE SEQUENCE [LARGE SCALE GENOMIC DNA]</scope>
    <source>
        <strain evidence="16 17">KCTC 19473</strain>
    </source>
</reference>
<feature type="binding site" evidence="13">
    <location>
        <begin position="34"/>
        <end position="39"/>
    </location>
    <ligand>
        <name>NAD(+)</name>
        <dbReference type="ChEBI" id="CHEBI:57540"/>
    </ligand>
</feature>
<dbReference type="FunFam" id="3.30.360.10:FF:000009">
    <property type="entry name" value="4-hydroxy-tetrahydrodipicolinate reductase"/>
    <property type="match status" value="1"/>
</dbReference>
<feature type="active site" description="Proton donor/acceptor" evidence="13">
    <location>
        <position position="157"/>
    </location>
</feature>
<evidence type="ECO:0000313" key="17">
    <source>
        <dbReference type="Proteomes" id="UP000654947"/>
    </source>
</evidence>
<feature type="binding site" evidence="13">
    <location>
        <position position="158"/>
    </location>
    <ligand>
        <name>(S)-2,3,4,5-tetrahydrodipicolinate</name>
        <dbReference type="ChEBI" id="CHEBI:16845"/>
    </ligand>
</feature>
<dbReference type="AlphaFoldDB" id="A0A918X5T0"/>
<evidence type="ECO:0000256" key="1">
    <source>
        <dbReference type="ARBA" id="ARBA00006642"/>
    </source>
</evidence>
<dbReference type="GO" id="GO:0050661">
    <property type="term" value="F:NADP binding"/>
    <property type="evidence" value="ECO:0007669"/>
    <property type="project" value="UniProtKB-UniRule"/>
</dbReference>
<dbReference type="HAMAP" id="MF_00102">
    <property type="entry name" value="DapB"/>
    <property type="match status" value="1"/>
</dbReference>
<dbReference type="InterPro" id="IPR022663">
    <property type="entry name" value="DapB_C"/>
</dbReference>
<dbReference type="InterPro" id="IPR036291">
    <property type="entry name" value="NAD(P)-bd_dom_sf"/>
</dbReference>
<organism evidence="16 17">
    <name type="scientific">Nocardiopsis kunsanensis</name>
    <dbReference type="NCBI Taxonomy" id="141693"/>
    <lineage>
        <taxon>Bacteria</taxon>
        <taxon>Bacillati</taxon>
        <taxon>Actinomycetota</taxon>
        <taxon>Actinomycetes</taxon>
        <taxon>Streptosporangiales</taxon>
        <taxon>Nocardiopsidaceae</taxon>
        <taxon>Nocardiopsis</taxon>
    </lineage>
</organism>
<comment type="caution">
    <text evidence="16">The sequence shown here is derived from an EMBL/GenBank/DDBJ whole genome shotgun (WGS) entry which is preliminary data.</text>
</comment>
<dbReference type="GO" id="GO:0009089">
    <property type="term" value="P:lysine biosynthetic process via diaminopimelate"/>
    <property type="evidence" value="ECO:0007669"/>
    <property type="project" value="UniProtKB-UniRule"/>
</dbReference>
<comment type="pathway">
    <text evidence="9 13">Amino-acid biosynthesis; L-lysine biosynthesis via DAP pathway; (S)-tetrahydrodipicolinate from L-aspartate: step 4/4.</text>
</comment>
<feature type="active site" description="Proton donor" evidence="13">
    <location>
        <position position="161"/>
    </location>
</feature>
<keyword evidence="17" id="KW-1185">Reference proteome</keyword>
<evidence type="ECO:0000256" key="7">
    <source>
        <dbReference type="ARBA" id="ARBA00023027"/>
    </source>
</evidence>
<comment type="caution">
    <text evidence="13">Was originally thought to be a dihydrodipicolinate reductase (DHDPR), catalyzing the conversion of dihydrodipicolinate to tetrahydrodipicolinate. However, it was shown in E.coli that the substrate of the enzymatic reaction is not dihydrodipicolinate (DHDP) but in fact (2S,4S)-4-hydroxy-2,3,4,5-tetrahydrodipicolinic acid (HTPA), the product released by the DapA-catalyzed reaction.</text>
</comment>
<accession>A0A918X5T0</accession>
<dbReference type="EMBL" id="BMXL01000001">
    <property type="protein sequence ID" value="GHD14298.1"/>
    <property type="molecule type" value="Genomic_DNA"/>
</dbReference>
<dbReference type="Gene3D" id="3.30.360.10">
    <property type="entry name" value="Dihydrodipicolinate Reductase, domain 2"/>
    <property type="match status" value="1"/>
</dbReference>
<evidence type="ECO:0000256" key="13">
    <source>
        <dbReference type="HAMAP-Rule" id="MF_00102"/>
    </source>
</evidence>
<evidence type="ECO:0000256" key="3">
    <source>
        <dbReference type="ARBA" id="ARBA00022605"/>
    </source>
</evidence>
<dbReference type="CDD" id="cd02274">
    <property type="entry name" value="DHDPR_N"/>
    <property type="match status" value="1"/>
</dbReference>
<comment type="catalytic activity">
    <reaction evidence="12 13">
        <text>(S)-2,3,4,5-tetrahydrodipicolinate + NAD(+) + H2O = (2S,4S)-4-hydroxy-2,3,4,5-tetrahydrodipicolinate + NADH + H(+)</text>
        <dbReference type="Rhea" id="RHEA:35323"/>
        <dbReference type="ChEBI" id="CHEBI:15377"/>
        <dbReference type="ChEBI" id="CHEBI:15378"/>
        <dbReference type="ChEBI" id="CHEBI:16845"/>
        <dbReference type="ChEBI" id="CHEBI:57540"/>
        <dbReference type="ChEBI" id="CHEBI:57945"/>
        <dbReference type="ChEBI" id="CHEBI:67139"/>
        <dbReference type="EC" id="1.17.1.8"/>
    </reaction>
</comment>
<dbReference type="GO" id="GO:0019877">
    <property type="term" value="P:diaminopimelate biosynthetic process"/>
    <property type="evidence" value="ECO:0007669"/>
    <property type="project" value="UniProtKB-UniRule"/>
</dbReference>
<gene>
    <name evidence="13 16" type="primary">dapB</name>
    <name evidence="16" type="ORF">GCM10007147_00200</name>
</gene>
<feature type="domain" description="Dihydrodipicolinate reductase C-terminal" evidence="15">
    <location>
        <begin position="134"/>
        <end position="259"/>
    </location>
</feature>
<dbReference type="NCBIfam" id="TIGR00036">
    <property type="entry name" value="dapB"/>
    <property type="match status" value="1"/>
</dbReference>
<dbReference type="SUPFAM" id="SSF55347">
    <property type="entry name" value="Glyceraldehyde-3-phosphate dehydrogenase-like, C-terminal domain"/>
    <property type="match status" value="1"/>
</dbReference>
<dbReference type="GO" id="GO:0005829">
    <property type="term" value="C:cytosol"/>
    <property type="evidence" value="ECO:0007669"/>
    <property type="project" value="TreeGrafter"/>
</dbReference>
<evidence type="ECO:0000256" key="4">
    <source>
        <dbReference type="ARBA" id="ARBA00022857"/>
    </source>
</evidence>
<evidence type="ECO:0000259" key="15">
    <source>
        <dbReference type="Pfam" id="PF05173"/>
    </source>
</evidence>
<keyword evidence="4 13" id="KW-0521">NADP</keyword>
<comment type="subcellular location">
    <subcellularLocation>
        <location evidence="13">Cytoplasm</location>
    </subcellularLocation>
</comment>
<feature type="binding site" evidence="13">
    <location>
        <begin position="167"/>
        <end position="168"/>
    </location>
    <ligand>
        <name>(S)-2,3,4,5-tetrahydrodipicolinate</name>
        <dbReference type="ChEBI" id="CHEBI:16845"/>
    </ligand>
</feature>
<dbReference type="InterPro" id="IPR000846">
    <property type="entry name" value="DapB_N"/>
</dbReference>
<evidence type="ECO:0000259" key="14">
    <source>
        <dbReference type="Pfam" id="PF01113"/>
    </source>
</evidence>
<dbReference type="Proteomes" id="UP000654947">
    <property type="component" value="Unassembled WGS sequence"/>
</dbReference>
<dbReference type="InterPro" id="IPR023940">
    <property type="entry name" value="DHDPR_bac"/>
</dbReference>
<comment type="catalytic activity">
    <reaction evidence="11 13">
        <text>(S)-2,3,4,5-tetrahydrodipicolinate + NADP(+) + H2O = (2S,4S)-4-hydroxy-2,3,4,5-tetrahydrodipicolinate + NADPH + H(+)</text>
        <dbReference type="Rhea" id="RHEA:35331"/>
        <dbReference type="ChEBI" id="CHEBI:15377"/>
        <dbReference type="ChEBI" id="CHEBI:15378"/>
        <dbReference type="ChEBI" id="CHEBI:16845"/>
        <dbReference type="ChEBI" id="CHEBI:57783"/>
        <dbReference type="ChEBI" id="CHEBI:58349"/>
        <dbReference type="ChEBI" id="CHEBI:67139"/>
        <dbReference type="EC" id="1.17.1.8"/>
    </reaction>
</comment>
<feature type="binding site" evidence="13">
    <location>
        <position position="65"/>
    </location>
    <ligand>
        <name>NADP(+)</name>
        <dbReference type="ChEBI" id="CHEBI:58349"/>
    </ligand>
</feature>
<dbReference type="InterPro" id="IPR022664">
    <property type="entry name" value="DapB_N_CS"/>
</dbReference>
<dbReference type="PANTHER" id="PTHR20836">
    <property type="entry name" value="DIHYDRODIPICOLINATE REDUCTASE"/>
    <property type="match status" value="1"/>
</dbReference>
<dbReference type="PANTHER" id="PTHR20836:SF0">
    <property type="entry name" value="4-HYDROXY-TETRAHYDRODIPICOLINATE REDUCTASE 1, CHLOROPLASTIC-RELATED"/>
    <property type="match status" value="1"/>
</dbReference>
<dbReference type="GO" id="GO:0051287">
    <property type="term" value="F:NAD binding"/>
    <property type="evidence" value="ECO:0007669"/>
    <property type="project" value="UniProtKB-UniRule"/>
</dbReference>
<keyword evidence="7 13" id="KW-0520">NAD</keyword>
<dbReference type="Gene3D" id="3.40.50.720">
    <property type="entry name" value="NAD(P)-binding Rossmann-like Domain"/>
    <property type="match status" value="1"/>
</dbReference>
<dbReference type="GO" id="GO:0008839">
    <property type="term" value="F:4-hydroxy-tetrahydrodipicolinate reductase"/>
    <property type="evidence" value="ECO:0007669"/>
    <property type="project" value="UniProtKB-UniRule"/>
</dbReference>
<evidence type="ECO:0000256" key="12">
    <source>
        <dbReference type="ARBA" id="ARBA00049396"/>
    </source>
</evidence>
<dbReference type="Pfam" id="PF05173">
    <property type="entry name" value="DapB_C"/>
    <property type="match status" value="1"/>
</dbReference>
<dbReference type="Pfam" id="PF01113">
    <property type="entry name" value="DapB_N"/>
    <property type="match status" value="1"/>
</dbReference>
<evidence type="ECO:0000256" key="5">
    <source>
        <dbReference type="ARBA" id="ARBA00022915"/>
    </source>
</evidence>
<keyword evidence="2 13" id="KW-0963">Cytoplasm</keyword>
<evidence type="ECO:0000256" key="8">
    <source>
        <dbReference type="ARBA" id="ARBA00023154"/>
    </source>
</evidence>
<evidence type="ECO:0000256" key="6">
    <source>
        <dbReference type="ARBA" id="ARBA00023002"/>
    </source>
</evidence>
<dbReference type="SUPFAM" id="SSF51735">
    <property type="entry name" value="NAD(P)-binding Rossmann-fold domains"/>
    <property type="match status" value="1"/>
</dbReference>
<comment type="subunit">
    <text evidence="13">Homotetramer.</text>
</comment>
<evidence type="ECO:0000256" key="9">
    <source>
        <dbReference type="ARBA" id="ARBA00037922"/>
    </source>
</evidence>
<protein>
    <recommendedName>
        <fullName evidence="10 13">4-hydroxy-tetrahydrodipicolinate reductase</fullName>
        <shortName evidence="13">HTPA reductase</shortName>
        <ecNumber evidence="10 13">1.17.1.8</ecNumber>
    </recommendedName>
</protein>
<evidence type="ECO:0000313" key="16">
    <source>
        <dbReference type="EMBL" id="GHD14298.1"/>
    </source>
</evidence>
<feature type="domain" description="Dihydrodipicolinate reductase N-terminal" evidence="14">
    <location>
        <begin position="29"/>
        <end position="130"/>
    </location>
</feature>
<evidence type="ECO:0000256" key="2">
    <source>
        <dbReference type="ARBA" id="ARBA00022490"/>
    </source>
</evidence>
<dbReference type="EC" id="1.17.1.8" evidence="10 13"/>
<feature type="binding site" evidence="13">
    <location>
        <position position="64"/>
    </location>
    <ligand>
        <name>NAD(+)</name>
        <dbReference type="ChEBI" id="CHEBI:57540"/>
    </ligand>
</feature>
<sequence length="273" mass="28841">MPWTAREQDDAGSCAAAAPTSVTVGSVFKVGVFGADGRMGSEVVAAVQAADDMELVAGVDATDDREAVRGADYVVDFTHPDAVMDNLEWLIDHGIHAVVGTSGFDEDRLERVRAMQAAKPGAKVLIAPNFGIAAVLMMHFAQKAAPYFDSTEIIELHHPNKADAPSGTAYRTAELISQARHEAGTGPMPDATTSEIPGARGADVDGVRVHSLRLAGLIAHQEIVFGTSGESFKIRHDSMNRASFMPGVLLGVRRVADLTEPLTLGLESLLGLD</sequence>
<comment type="function">
    <text evidence="13">Catalyzes the conversion of 4-hydroxy-tetrahydrodipicolinate (HTPA) to tetrahydrodipicolinate.</text>
</comment>